<evidence type="ECO:0000256" key="3">
    <source>
        <dbReference type="ARBA" id="ARBA00022475"/>
    </source>
</evidence>
<gene>
    <name evidence="10" type="ORF">EDS130_LOCUS28114</name>
    <name evidence="11" type="ORF">XAT740_LOCUS38855</name>
</gene>
<proteinExistence type="inferred from homology"/>
<evidence type="ECO:0000313" key="13">
    <source>
        <dbReference type="Proteomes" id="UP000663852"/>
    </source>
</evidence>
<dbReference type="GO" id="GO:0005886">
    <property type="term" value="C:plasma membrane"/>
    <property type="evidence" value="ECO:0007669"/>
    <property type="project" value="UniProtKB-SubCell"/>
</dbReference>
<dbReference type="Pfam" id="PF03253">
    <property type="entry name" value="UT"/>
    <property type="match status" value="1"/>
</dbReference>
<comment type="subcellular location">
    <subcellularLocation>
        <location evidence="1">Cell membrane</location>
        <topology evidence="1">Multi-pass membrane protein</topology>
    </subcellularLocation>
</comment>
<dbReference type="InterPro" id="IPR004937">
    <property type="entry name" value="Urea_transporter"/>
</dbReference>
<feature type="transmembrane region" description="Helical" evidence="9">
    <location>
        <begin position="120"/>
        <end position="139"/>
    </location>
</feature>
<dbReference type="Gene3D" id="1.10.3430.10">
    <property type="entry name" value="Ammonium transporter AmtB like domains"/>
    <property type="match status" value="1"/>
</dbReference>
<dbReference type="OrthoDB" id="426293at2759"/>
<comment type="similarity">
    <text evidence="2">Belongs to the urea transporter family.</text>
</comment>
<dbReference type="PANTHER" id="PTHR10464:SF4">
    <property type="entry name" value="UREA TRANSPORTER"/>
    <property type="match status" value="1"/>
</dbReference>
<keyword evidence="4 9" id="KW-0812">Transmembrane</keyword>
<keyword evidence="3" id="KW-1003">Cell membrane</keyword>
<evidence type="ECO:0000313" key="10">
    <source>
        <dbReference type="EMBL" id="CAF1253557.1"/>
    </source>
</evidence>
<keyword evidence="5 9" id="KW-1133">Transmembrane helix</keyword>
<keyword evidence="12" id="KW-1185">Reference proteome</keyword>
<evidence type="ECO:0000256" key="2">
    <source>
        <dbReference type="ARBA" id="ARBA00005914"/>
    </source>
</evidence>
<feature type="transmembrane region" description="Helical" evidence="9">
    <location>
        <begin position="251"/>
        <end position="283"/>
    </location>
</feature>
<feature type="transmembrane region" description="Helical" evidence="9">
    <location>
        <begin position="95"/>
        <end position="113"/>
    </location>
</feature>
<evidence type="ECO:0000256" key="8">
    <source>
        <dbReference type="PIRSR" id="PIRSR016502-1"/>
    </source>
</evidence>
<evidence type="ECO:0000256" key="4">
    <source>
        <dbReference type="ARBA" id="ARBA00022692"/>
    </source>
</evidence>
<reference evidence="10" key="1">
    <citation type="submission" date="2021-02" db="EMBL/GenBank/DDBJ databases">
        <authorList>
            <person name="Nowell W R."/>
        </authorList>
    </citation>
    <scope>NUCLEOTIDE SEQUENCE</scope>
</reference>
<evidence type="ECO:0000256" key="1">
    <source>
        <dbReference type="ARBA" id="ARBA00004651"/>
    </source>
</evidence>
<feature type="transmembrane region" description="Helical" evidence="9">
    <location>
        <begin position="54"/>
        <end position="75"/>
    </location>
</feature>
<evidence type="ECO:0000313" key="11">
    <source>
        <dbReference type="EMBL" id="CAF1486814.1"/>
    </source>
</evidence>
<comment type="caution">
    <text evidence="10">The sequence shown here is derived from an EMBL/GenBank/DDBJ whole genome shotgun (WGS) entry which is preliminary data.</text>
</comment>
<evidence type="ECO:0000256" key="7">
    <source>
        <dbReference type="ARBA" id="ARBA00033993"/>
    </source>
</evidence>
<keyword evidence="6 9" id="KW-0472">Membrane</keyword>
<accession>A0A815AEH8</accession>
<evidence type="ECO:0000256" key="9">
    <source>
        <dbReference type="SAM" id="Phobius"/>
    </source>
</evidence>
<dbReference type="Proteomes" id="UP000663828">
    <property type="component" value="Unassembled WGS sequence"/>
</dbReference>
<dbReference type="PANTHER" id="PTHR10464">
    <property type="entry name" value="UREA TRANSPORTER"/>
    <property type="match status" value="1"/>
</dbReference>
<comment type="catalytic activity">
    <reaction evidence="7">
        <text>urea(in) = urea(out)</text>
        <dbReference type="Rhea" id="RHEA:32799"/>
        <dbReference type="ChEBI" id="CHEBI:16199"/>
    </reaction>
</comment>
<dbReference type="AlphaFoldDB" id="A0A815AEH8"/>
<feature type="transmembrane region" description="Helical" evidence="9">
    <location>
        <begin position="339"/>
        <end position="360"/>
    </location>
</feature>
<name>A0A815AEH8_ADIRI</name>
<dbReference type="Proteomes" id="UP000663852">
    <property type="component" value="Unassembled WGS sequence"/>
</dbReference>
<dbReference type="PIRSF" id="PIRSF016502">
    <property type="entry name" value="Urea_transporter"/>
    <property type="match status" value="1"/>
</dbReference>
<dbReference type="EMBL" id="CAJNOJ010000181">
    <property type="protein sequence ID" value="CAF1253557.1"/>
    <property type="molecule type" value="Genomic_DNA"/>
</dbReference>
<sequence>MKNSTIDDNLLVNEDEQILIMKKRNRLCFRMFFGTMSQLNEIYCENQFLSKWKFLRYILIYFDSVFRGIGQVMFANNPLSGLIIFFGLYCGNSQLSFYGFFGTCISTLTGYLFEFDSNLIRNGLFGYNGCLIGMAIPFFTLSNSYYLICPIIIFSIFSTIFYVSINRFFVRYMDISSFTFSFQMCTWIYILSCFKSHHFQLNHDLISPHLLKISDEKVKMTFENYSLQMNFQGFLSGISQVYFIENVYTGMFILIGLCLCSRILAFFALFGSIIGQLFATYVFQMSVESIRSGLWAFNCVLTCQVLGGMFFVLSEYQIWFYTFYGSLMTLLIQLSLSSYFSSIGLPVLTFPFTFISWIFCSINQ</sequence>
<protein>
    <recommendedName>
        <fullName evidence="14">Urea transporter</fullName>
    </recommendedName>
</protein>
<evidence type="ECO:0008006" key="14">
    <source>
        <dbReference type="Google" id="ProtNLM"/>
    </source>
</evidence>
<feature type="site" description="Important for channel permeability" evidence="8">
    <location>
        <position position="349"/>
    </location>
</feature>
<feature type="transmembrane region" description="Helical" evidence="9">
    <location>
        <begin position="295"/>
        <end position="319"/>
    </location>
</feature>
<evidence type="ECO:0000256" key="6">
    <source>
        <dbReference type="ARBA" id="ARBA00023136"/>
    </source>
</evidence>
<dbReference type="InterPro" id="IPR029020">
    <property type="entry name" value="Ammonium/urea_transptr"/>
</dbReference>
<dbReference type="GO" id="GO:0015204">
    <property type="term" value="F:urea transmembrane transporter activity"/>
    <property type="evidence" value="ECO:0007669"/>
    <property type="project" value="InterPro"/>
</dbReference>
<evidence type="ECO:0000256" key="5">
    <source>
        <dbReference type="ARBA" id="ARBA00022989"/>
    </source>
</evidence>
<organism evidence="10 13">
    <name type="scientific">Adineta ricciae</name>
    <name type="common">Rotifer</name>
    <dbReference type="NCBI Taxonomy" id="249248"/>
    <lineage>
        <taxon>Eukaryota</taxon>
        <taxon>Metazoa</taxon>
        <taxon>Spiralia</taxon>
        <taxon>Gnathifera</taxon>
        <taxon>Rotifera</taxon>
        <taxon>Eurotatoria</taxon>
        <taxon>Bdelloidea</taxon>
        <taxon>Adinetida</taxon>
        <taxon>Adinetidae</taxon>
        <taxon>Adineta</taxon>
    </lineage>
</organism>
<dbReference type="EMBL" id="CAJNOR010004242">
    <property type="protein sequence ID" value="CAF1486814.1"/>
    <property type="molecule type" value="Genomic_DNA"/>
</dbReference>
<evidence type="ECO:0000313" key="12">
    <source>
        <dbReference type="Proteomes" id="UP000663828"/>
    </source>
</evidence>
<feature type="transmembrane region" description="Helical" evidence="9">
    <location>
        <begin position="145"/>
        <end position="165"/>
    </location>
</feature>